<evidence type="ECO:0000313" key="5">
    <source>
        <dbReference type="Proteomes" id="UP000018454"/>
    </source>
</evidence>
<feature type="domain" description="Ysc84 actin-binding" evidence="3">
    <location>
        <begin position="112"/>
        <end position="233"/>
    </location>
</feature>
<dbReference type="InterPro" id="IPR007461">
    <property type="entry name" value="Ysc84_actin-binding"/>
</dbReference>
<feature type="signal peptide" evidence="2">
    <location>
        <begin position="1"/>
        <end position="33"/>
    </location>
</feature>
<dbReference type="PANTHER" id="PTHR15629">
    <property type="entry name" value="SH3YL1 PROTEIN"/>
    <property type="match status" value="1"/>
</dbReference>
<dbReference type="InterPro" id="IPR051702">
    <property type="entry name" value="SH3_domain_YSC84-like"/>
</dbReference>
<organism evidence="4 5">
    <name type="scientific">Acetobacter pomorum DM001</name>
    <dbReference type="NCBI Taxonomy" id="945681"/>
    <lineage>
        <taxon>Bacteria</taxon>
        <taxon>Pseudomonadati</taxon>
        <taxon>Pseudomonadota</taxon>
        <taxon>Alphaproteobacteria</taxon>
        <taxon>Acetobacterales</taxon>
        <taxon>Acetobacteraceae</taxon>
        <taxon>Acetobacter</taxon>
    </lineage>
</organism>
<dbReference type="Proteomes" id="UP000018454">
    <property type="component" value="Unassembled WGS sequence"/>
</dbReference>
<dbReference type="CDD" id="cd11524">
    <property type="entry name" value="SYLF"/>
    <property type="match status" value="1"/>
</dbReference>
<evidence type="ECO:0000259" key="3">
    <source>
        <dbReference type="Pfam" id="PF04366"/>
    </source>
</evidence>
<evidence type="ECO:0000256" key="2">
    <source>
        <dbReference type="SAM" id="SignalP"/>
    </source>
</evidence>
<dbReference type="Pfam" id="PF04366">
    <property type="entry name" value="Ysc84"/>
    <property type="match status" value="1"/>
</dbReference>
<gene>
    <name evidence="4" type="ORF">APO_0200</name>
</gene>
<evidence type="ECO:0000313" key="4">
    <source>
        <dbReference type="EMBL" id="EGE48916.1"/>
    </source>
</evidence>
<protein>
    <recommendedName>
        <fullName evidence="3">Ysc84 actin-binding domain-containing protein</fullName>
    </recommendedName>
</protein>
<feature type="region of interest" description="Disordered" evidence="1">
    <location>
        <begin position="242"/>
        <end position="286"/>
    </location>
</feature>
<accession>F1YQN1</accession>
<name>F1YQN1_9PROT</name>
<keyword evidence="2" id="KW-0732">Signal</keyword>
<reference evidence="4 5" key="1">
    <citation type="journal article" date="2011" name="Science">
        <title>Drosophila microbiome modulates host developmental and metabolic homeostasis via insulin signaling.</title>
        <authorList>
            <person name="Shin S.C."/>
            <person name="Kim S.H."/>
            <person name="You H."/>
            <person name="Kim B."/>
            <person name="Kim A.C."/>
            <person name="Lee K.A."/>
            <person name="Yoon J.H."/>
            <person name="Ryu J.H."/>
            <person name="Lee W.J."/>
        </authorList>
    </citation>
    <scope>NUCLEOTIDE SEQUENCE [LARGE SCALE GENOMIC DNA]</scope>
    <source>
        <strain evidence="4 5">DM001</strain>
    </source>
</reference>
<sequence length="286" mass="29460">MENSGMRLVTHLSSASLALAAAFSLCVAAPAQAADKPQALVDKAALSVQDVFVGATSRSPMVTNLAKARAVMVCPDMFRMSIAFGGAHGGCLLLARDARGSWSDPAFYTLSTASFGLQFGVQSSEIVFFVMTDRGLQALLDSQFQFSSNAGASFASMSTAVAKGNAGARNTDILIAQKSQGVFAGASLGGSKLTVNSDANREYYKQSVGPEDIVVSMRVNNPDADPLRSVLMRYAAMAKNVSASSTSSRASNSNTVSQSDADALAADTVGASGGGGIKQESLSPSR</sequence>
<evidence type="ECO:0000256" key="1">
    <source>
        <dbReference type="SAM" id="MobiDB-lite"/>
    </source>
</evidence>
<comment type="caution">
    <text evidence="4">The sequence shown here is derived from an EMBL/GenBank/DDBJ whole genome shotgun (WGS) entry which is preliminary data.</text>
</comment>
<dbReference type="GO" id="GO:0035091">
    <property type="term" value="F:phosphatidylinositol binding"/>
    <property type="evidence" value="ECO:0007669"/>
    <property type="project" value="TreeGrafter"/>
</dbReference>
<dbReference type="EMBL" id="AEUP01000004">
    <property type="protein sequence ID" value="EGE48916.1"/>
    <property type="molecule type" value="Genomic_DNA"/>
</dbReference>
<feature type="chain" id="PRO_5003277159" description="Ysc84 actin-binding domain-containing protein" evidence="2">
    <location>
        <begin position="34"/>
        <end position="286"/>
    </location>
</feature>
<dbReference type="AlphaFoldDB" id="F1YQN1"/>
<proteinExistence type="predicted"/>
<feature type="compositionally biased region" description="Low complexity" evidence="1">
    <location>
        <begin position="242"/>
        <end position="259"/>
    </location>
</feature>
<dbReference type="PANTHER" id="PTHR15629:SF2">
    <property type="entry name" value="SH3 DOMAIN-CONTAINING YSC84-LIKE PROTEIN 1"/>
    <property type="match status" value="1"/>
</dbReference>